<dbReference type="GO" id="GO:1990817">
    <property type="term" value="F:poly(A) RNA polymerase activity"/>
    <property type="evidence" value="ECO:0007669"/>
    <property type="project" value="UniProtKB-EC"/>
</dbReference>
<evidence type="ECO:0000256" key="9">
    <source>
        <dbReference type="ARBA" id="ARBA00022842"/>
    </source>
</evidence>
<evidence type="ECO:0000256" key="2">
    <source>
        <dbReference type="ARBA" id="ARBA00001946"/>
    </source>
</evidence>
<keyword evidence="7" id="KW-0808">Transferase</keyword>
<dbReference type="GO" id="GO:0050265">
    <property type="term" value="F:RNA uridylyltransferase activity"/>
    <property type="evidence" value="ECO:0007669"/>
    <property type="project" value="TreeGrafter"/>
</dbReference>
<keyword evidence="8" id="KW-0479">Metal-binding</keyword>
<evidence type="ECO:0000256" key="10">
    <source>
        <dbReference type="SAM" id="MobiDB-lite"/>
    </source>
</evidence>
<name>A0AAX6MP75_9PEZI</name>
<evidence type="ECO:0000313" key="13">
    <source>
        <dbReference type="EMBL" id="KAK6954253.1"/>
    </source>
</evidence>
<protein>
    <recommendedName>
        <fullName evidence="5">polynucleotide adenylyltransferase</fullName>
        <ecNumber evidence="5">2.7.7.19</ecNumber>
    </recommendedName>
</protein>
<evidence type="ECO:0000256" key="3">
    <source>
        <dbReference type="ARBA" id="ARBA00004496"/>
    </source>
</evidence>
<feature type="compositionally biased region" description="Basic and acidic residues" evidence="10">
    <location>
        <begin position="379"/>
        <end position="396"/>
    </location>
</feature>
<evidence type="ECO:0000256" key="7">
    <source>
        <dbReference type="ARBA" id="ARBA00022679"/>
    </source>
</evidence>
<keyword evidence="9" id="KW-0460">Magnesium</keyword>
<feature type="region of interest" description="Disordered" evidence="10">
    <location>
        <begin position="964"/>
        <end position="1012"/>
    </location>
</feature>
<evidence type="ECO:0000259" key="11">
    <source>
        <dbReference type="Pfam" id="PF03828"/>
    </source>
</evidence>
<evidence type="ECO:0000259" key="12">
    <source>
        <dbReference type="Pfam" id="PF22600"/>
    </source>
</evidence>
<sequence>MQTSQDGGGPLEDRLRNLIINNADGKTAHVLQSSTTTRAEGISFGDASGVKEGHPEVEQSPPSAQAPPKSGKKRPNQAQRRQMRAQLSIPIDTRAPAPHDRNPYANSHQNKNQRSTWRNPEQNTFRPPLSSYNDEPQGPTARANNAHFSNQRRHRGGFSQAPTSAIGHQPPQRQQSSYAYNNFPKGVNVISADSFAARGTVPNSSQSCLYHPSGQHQSTFSSEQLANQSALLDELCRFVVTGAEIEPSDIAEKEHFRARVEAICRHVISRHEIEINRNPTFQPYTVELKCFGSLASGFATKAADMDLGLLSPMSWSSPESSDSPIPRLIEKALLEHGFGARLLTRTRVPIIKLCEKPSEKLRCDLLDARAKWEKGITDDSHEAADDVIDDQDHPDGAADGANTIVAVAEIEHSPSSKQQRDSQARPCPVERTYEEHLASLKQTDSQSLVAYYGNAKRLLRRLNGRDITVSNAADFKDTDYKVLDDVSNAFVNGLHDENLKQRIRTYLSVSSDVTSESPNRRSLMGVFMIAEGEQLAIIWETQEIREDNIKLRQDSGFVVQAWKNLLDNKTFGTEPLMLNRELHVVLEQLRQIPLVQLVQLKQDQYESPTQYHARAMKIAHGLTPAHSSSKKAFLPEISQHYISGIRDKYVRDEVQNFANTTGVQNLRTLARKHKIVHLIVEYERAIEKGLYGEEDLPVIQEYMKILQGDFLHQASDTDNPIVDTFDFTVPATERTIALVEKIKQLPDPSKLAPNKPRDRYHDSLEFPKNGVGVQCDINFSAHLALHNTLLLRCYSYTDPRVRPMVLFVKHWAKARGINTPYRGTLSSYGYVLMVLHYLVNVAVPFVCPNLQQLAPPDPNLPAEALEGLTTCKGWNVRFWRDEQEIQRLAHQGQLNQNRESLGSLLRGFFEYYAQSHVMSTTRKRGFDWGRDVLSLRTHGGWLSKQEKGWTGAKTVLQLETGALPNPAEAGLNSKESSPTDGTIGQQASVKRQADGFNSQDSGPAPPTKPKELKEVRHRYLFAIEDPFELEHNVARTVTHNGIVSIRDEFRRAWRIIKSAGKTGRAVENLLEDINVESEKAESKQFTELLAEIHGPGIFSNLATDSSQ</sequence>
<evidence type="ECO:0000256" key="1">
    <source>
        <dbReference type="ARBA" id="ARBA00001936"/>
    </source>
</evidence>
<evidence type="ECO:0000256" key="5">
    <source>
        <dbReference type="ARBA" id="ARBA00012388"/>
    </source>
</evidence>
<feature type="compositionally biased region" description="Polar residues" evidence="10">
    <location>
        <begin position="104"/>
        <end position="134"/>
    </location>
</feature>
<comment type="cofactor">
    <cofactor evidence="2">
        <name>Mg(2+)</name>
        <dbReference type="ChEBI" id="CHEBI:18420"/>
    </cofactor>
</comment>
<dbReference type="InterPro" id="IPR054708">
    <property type="entry name" value="MTPAP-like_central"/>
</dbReference>
<dbReference type="AlphaFoldDB" id="A0AAX6MP75"/>
<feature type="compositionally biased region" description="Polar residues" evidence="10">
    <location>
        <begin position="973"/>
        <end position="1001"/>
    </location>
</feature>
<evidence type="ECO:0000256" key="8">
    <source>
        <dbReference type="ARBA" id="ARBA00022723"/>
    </source>
</evidence>
<comment type="caution">
    <text evidence="13">The sequence shown here is derived from an EMBL/GenBank/DDBJ whole genome shotgun (WGS) entry which is preliminary data.</text>
</comment>
<dbReference type="GO" id="GO:0005737">
    <property type="term" value="C:cytoplasm"/>
    <property type="evidence" value="ECO:0007669"/>
    <property type="project" value="UniProtKB-SubCell"/>
</dbReference>
<dbReference type="GO" id="GO:0031123">
    <property type="term" value="P:RNA 3'-end processing"/>
    <property type="evidence" value="ECO:0007669"/>
    <property type="project" value="TreeGrafter"/>
</dbReference>
<dbReference type="Gene3D" id="3.30.460.10">
    <property type="entry name" value="Beta Polymerase, domain 2"/>
    <property type="match status" value="1"/>
</dbReference>
<dbReference type="EMBL" id="JBANMG010000004">
    <property type="protein sequence ID" value="KAK6954253.1"/>
    <property type="molecule type" value="Genomic_DNA"/>
</dbReference>
<dbReference type="Proteomes" id="UP001369815">
    <property type="component" value="Unassembled WGS sequence"/>
</dbReference>
<feature type="domain" description="Poly(A) RNA polymerase mitochondrial-like central palm" evidence="12">
    <location>
        <begin position="244"/>
        <end position="365"/>
    </location>
</feature>
<dbReference type="Pfam" id="PF03828">
    <property type="entry name" value="PAP_assoc"/>
    <property type="match status" value="1"/>
</dbReference>
<feature type="domain" description="PAP-associated" evidence="11">
    <location>
        <begin position="900"/>
        <end position="950"/>
    </location>
</feature>
<accession>A0AAX6MP75</accession>
<dbReference type="EC" id="2.7.7.19" evidence="5"/>
<dbReference type="GO" id="GO:0046872">
    <property type="term" value="F:metal ion binding"/>
    <property type="evidence" value="ECO:0007669"/>
    <property type="project" value="UniProtKB-KW"/>
</dbReference>
<feature type="compositionally biased region" description="Low complexity" evidence="10">
    <location>
        <begin position="59"/>
        <end position="68"/>
    </location>
</feature>
<dbReference type="SUPFAM" id="SSF81301">
    <property type="entry name" value="Nucleotidyltransferase"/>
    <property type="match status" value="2"/>
</dbReference>
<feature type="region of interest" description="Disordered" evidence="10">
    <location>
        <begin position="379"/>
        <end position="399"/>
    </location>
</feature>
<dbReference type="InterPro" id="IPR002058">
    <property type="entry name" value="PAP_assoc"/>
</dbReference>
<evidence type="ECO:0000256" key="6">
    <source>
        <dbReference type="ARBA" id="ARBA00022490"/>
    </source>
</evidence>
<dbReference type="PANTHER" id="PTHR12271">
    <property type="entry name" value="POLY A POLYMERASE CID PAP -RELATED"/>
    <property type="match status" value="1"/>
</dbReference>
<organism evidence="13 14">
    <name type="scientific">Daldinia eschscholtzii</name>
    <dbReference type="NCBI Taxonomy" id="292717"/>
    <lineage>
        <taxon>Eukaryota</taxon>
        <taxon>Fungi</taxon>
        <taxon>Dikarya</taxon>
        <taxon>Ascomycota</taxon>
        <taxon>Pezizomycotina</taxon>
        <taxon>Sordariomycetes</taxon>
        <taxon>Xylariomycetidae</taxon>
        <taxon>Xylariales</taxon>
        <taxon>Hypoxylaceae</taxon>
        <taxon>Daldinia</taxon>
    </lineage>
</organism>
<proteinExistence type="inferred from homology"/>
<comment type="subcellular location">
    <subcellularLocation>
        <location evidence="3">Cytoplasm</location>
    </subcellularLocation>
</comment>
<gene>
    <name evidence="13" type="ORF">Daesc_004220</name>
</gene>
<evidence type="ECO:0000256" key="4">
    <source>
        <dbReference type="ARBA" id="ARBA00008593"/>
    </source>
</evidence>
<comment type="cofactor">
    <cofactor evidence="1">
        <name>Mn(2+)</name>
        <dbReference type="ChEBI" id="CHEBI:29035"/>
    </cofactor>
</comment>
<keyword evidence="6" id="KW-0963">Cytoplasm</keyword>
<reference evidence="13 14" key="1">
    <citation type="journal article" date="2024" name="Front Chem Biol">
        <title>Unveiling the potential of Daldinia eschscholtzii MFLUCC 19-0629 through bioactivity and bioinformatics studies for enhanced sustainable agriculture production.</title>
        <authorList>
            <person name="Brooks S."/>
            <person name="Weaver J.A."/>
            <person name="Klomchit A."/>
            <person name="Alharthi S.A."/>
            <person name="Onlamun T."/>
            <person name="Nurani R."/>
            <person name="Vong T.K."/>
            <person name="Alberti F."/>
            <person name="Greco C."/>
        </authorList>
    </citation>
    <scope>NUCLEOTIDE SEQUENCE [LARGE SCALE GENOMIC DNA]</scope>
    <source>
        <strain evidence="13">MFLUCC 19-0629</strain>
    </source>
</reference>
<evidence type="ECO:0000313" key="14">
    <source>
        <dbReference type="Proteomes" id="UP001369815"/>
    </source>
</evidence>
<keyword evidence="14" id="KW-1185">Reference proteome</keyword>
<dbReference type="InterPro" id="IPR043519">
    <property type="entry name" value="NT_sf"/>
</dbReference>
<dbReference type="GO" id="GO:0010605">
    <property type="term" value="P:negative regulation of macromolecule metabolic process"/>
    <property type="evidence" value="ECO:0007669"/>
    <property type="project" value="UniProtKB-ARBA"/>
</dbReference>
<comment type="similarity">
    <text evidence="4">Belongs to the DNA polymerase type-B-like family.</text>
</comment>
<dbReference type="Pfam" id="PF22600">
    <property type="entry name" value="MTPAP-like_central"/>
    <property type="match status" value="1"/>
</dbReference>
<dbReference type="Gene3D" id="1.10.1410.10">
    <property type="match status" value="1"/>
</dbReference>
<dbReference type="PANTHER" id="PTHR12271:SF40">
    <property type="entry name" value="POLY(A) RNA POLYMERASE GLD2"/>
    <property type="match status" value="1"/>
</dbReference>
<dbReference type="SUPFAM" id="SSF81631">
    <property type="entry name" value="PAP/OAS1 substrate-binding domain"/>
    <property type="match status" value="1"/>
</dbReference>
<feature type="region of interest" description="Disordered" evidence="10">
    <location>
        <begin position="30"/>
        <end position="178"/>
    </location>
</feature>